<comment type="caution">
    <text evidence="2">The sequence shown here is derived from an EMBL/GenBank/DDBJ whole genome shotgun (WGS) entry which is preliminary data.</text>
</comment>
<accession>A0A1C0U0E3</accession>
<keyword evidence="3" id="KW-1185">Reference proteome</keyword>
<dbReference type="EMBL" id="LOMY01000148">
    <property type="protein sequence ID" value="OCQ51390.1"/>
    <property type="molecule type" value="Genomic_DNA"/>
</dbReference>
<evidence type="ECO:0000313" key="3">
    <source>
        <dbReference type="Proteomes" id="UP000093476"/>
    </source>
</evidence>
<organism evidence="2 3">
    <name type="scientific">Photorhabdus australis subsp. thailandensis</name>
    <dbReference type="NCBI Taxonomy" id="2805096"/>
    <lineage>
        <taxon>Bacteria</taxon>
        <taxon>Pseudomonadati</taxon>
        <taxon>Pseudomonadota</taxon>
        <taxon>Gammaproteobacteria</taxon>
        <taxon>Enterobacterales</taxon>
        <taxon>Morganellaceae</taxon>
        <taxon>Photorhabdus</taxon>
    </lineage>
</organism>
<name>A0A1C0U0E3_9GAMM</name>
<feature type="region of interest" description="Disordered" evidence="1">
    <location>
        <begin position="397"/>
        <end position="436"/>
    </location>
</feature>
<dbReference type="Proteomes" id="UP000093476">
    <property type="component" value="Unassembled WGS sequence"/>
</dbReference>
<reference evidence="2 3" key="1">
    <citation type="submission" date="2015-12" db="EMBL/GenBank/DDBJ databases">
        <title>Genome comparisons provide insights into the role of secondary metabolites in the pathogenic phase of the Photorhabdus life cycle.</title>
        <authorList>
            <person name="Tobias N.J."/>
            <person name="Mishra B."/>
            <person name="Gupta D.K."/>
            <person name="Thines M."/>
            <person name="Stinear T.P."/>
            <person name="Bode H.B."/>
        </authorList>
    </citation>
    <scope>NUCLEOTIDE SEQUENCE [LARGE SCALE GENOMIC DNA]</scope>
    <source>
        <strain evidence="2 3">PB68.1</strain>
    </source>
</reference>
<dbReference type="PATRIC" id="fig|286156.4.peg.3943"/>
<evidence type="ECO:0000256" key="1">
    <source>
        <dbReference type="SAM" id="MobiDB-lite"/>
    </source>
</evidence>
<dbReference type="RefSeq" id="WP_083195664.1">
    <property type="nucleotide sequence ID" value="NZ_CAWMQZ010000148.1"/>
</dbReference>
<sequence length="436" mass="50373">MTTFNAGKACATCPPEEYEEVMKQGIYSQQIKIYNNNEISIPLENIPYYIRIEKNKQIISGKTDDKFLTERIYTKEAENIRIVVGRDAGILQRRKSEYITNTKSSSTKTALNKPTYEIEYPICGYDYISVVAARTEGPDYSLSGVTRGFSAPIGNQYMFINQGIRQLGEYPATTPDYKIQRILVVFALGYTNHDIKVINQYTQDKGGRIVYVRNSDELVQFLSERKNKKRLIKQLDIFSHGIILNIPFHFYAENIFSGYNDPAGDFTLEKIMQIDEKIFDYDAVITSYACRTGIAVDEDDFTNTDPGYEHSLAQLMADTWEVEVRAFAMRSHYGKTYGTKTEINEAEKHREEIMKYDKDHRYYTNNKHLNPKLKEPTRPKNYEKYKQQIESIKVRDDNIDQGGPIDPHGAWHKPGTAESPKGLPKGLRTYLPRRWE</sequence>
<protein>
    <submittedName>
        <fullName evidence="2">Uncharacterized protein</fullName>
    </submittedName>
</protein>
<proteinExistence type="predicted"/>
<gene>
    <name evidence="2" type="ORF">Ppb6_03430</name>
</gene>
<dbReference type="AlphaFoldDB" id="A0A1C0U0E3"/>
<evidence type="ECO:0000313" key="2">
    <source>
        <dbReference type="EMBL" id="OCQ51390.1"/>
    </source>
</evidence>